<accession>A0A1Z1MTS8</accession>
<geneLocation type="chloroplast" evidence="2"/>
<dbReference type="GeneID" id="33362192"/>
<dbReference type="EMBL" id="MF101465">
    <property type="protein sequence ID" value="ARW69507.1"/>
    <property type="molecule type" value="Genomic_DNA"/>
</dbReference>
<sequence>MINLSLSINLSLYCYQAIAVLFISVIIFFNVLKLFLHKTSLHK</sequence>
<gene>
    <name evidence="2" type="primary">orf43</name>
</gene>
<protein>
    <submittedName>
        <fullName evidence="2">Uncharacterized protein</fullName>
    </submittedName>
</protein>
<reference evidence="2" key="1">
    <citation type="journal article" date="2017" name="J. Phycol.">
        <title>Analysis of chloroplast genomes and a supermatrix inform reclassification of the Rhodomelaceae (Rhodophyta).</title>
        <authorList>
            <person name="Diaz-Tapia P."/>
            <person name="Maggs C.A."/>
            <person name="West J.A."/>
            <person name="Verbruggen H."/>
        </authorList>
    </citation>
    <scope>NUCLEOTIDE SEQUENCE</scope>
    <source>
        <strain evidence="2">PD1820</strain>
    </source>
</reference>
<feature type="transmembrane region" description="Helical" evidence="1">
    <location>
        <begin position="15"/>
        <end position="36"/>
    </location>
</feature>
<organism evidence="2">
    <name type="scientific">Digenea simplex</name>
    <name type="common">Marine red alga</name>
    <name type="synonym">Conferva simplex</name>
    <dbReference type="NCBI Taxonomy" id="945030"/>
    <lineage>
        <taxon>Eukaryota</taxon>
        <taxon>Rhodophyta</taxon>
        <taxon>Florideophyceae</taxon>
        <taxon>Rhodymeniophycidae</taxon>
        <taxon>Ceramiales</taxon>
        <taxon>Rhodomelaceae</taxon>
        <taxon>Polysiphonioideae</taxon>
        <taxon>Digenea</taxon>
    </lineage>
</organism>
<dbReference type="RefSeq" id="YP_009399688.1">
    <property type="nucleotide sequence ID" value="NC_035298.1"/>
</dbReference>
<name>A0A1Z1MTS8_DIGSM</name>
<dbReference type="AlphaFoldDB" id="A0A1Z1MTS8"/>
<keyword evidence="2" id="KW-0150">Chloroplast</keyword>
<proteinExistence type="predicted"/>
<keyword evidence="1" id="KW-0472">Membrane</keyword>
<evidence type="ECO:0000313" key="2">
    <source>
        <dbReference type="EMBL" id="ARW69507.1"/>
    </source>
</evidence>
<evidence type="ECO:0000256" key="1">
    <source>
        <dbReference type="SAM" id="Phobius"/>
    </source>
</evidence>
<keyword evidence="1" id="KW-1133">Transmembrane helix</keyword>
<keyword evidence="2" id="KW-0934">Plastid</keyword>
<keyword evidence="1" id="KW-0812">Transmembrane</keyword>